<keyword evidence="1" id="KW-1133">Transmembrane helix</keyword>
<keyword evidence="1" id="KW-0812">Transmembrane</keyword>
<feature type="transmembrane region" description="Helical" evidence="1">
    <location>
        <begin position="79"/>
        <end position="98"/>
    </location>
</feature>
<evidence type="ECO:0000313" key="2">
    <source>
        <dbReference type="EMBL" id="ATQ70176.1"/>
    </source>
</evidence>
<keyword evidence="1" id="KW-0472">Membrane</keyword>
<gene>
    <name evidence="2" type="ORF">CQW49_02105</name>
</gene>
<proteinExistence type="predicted"/>
<dbReference type="AlphaFoldDB" id="A0A2D2D5D2"/>
<sequence>MLLRQIPEEPVSNAAVWCRRLGLFSVPVAAIAVALARTHAVEPQASLAVVGGAILIALIAMLLFFAACVIIWQTGRRGLGDALIGFLLAALTLGYPAYLAAEAVRLPVLSDISTDLADPPQFSLSSAALRARQSYRPRAFSPDAAEAQRAAYADIEPIVVDLEADEAFQLVLDTAKKRGWRIVDQRPPNGRSGVGHIDFMDRTLVMGFDDDITVRLRPLAGQTRIDMRSTSRNGRHDFGANAKRIRQLAEELQEGLTDR</sequence>
<dbReference type="InterPro" id="IPR010865">
    <property type="entry name" value="DUF1499"/>
</dbReference>
<dbReference type="KEGG" id="mtw:CQW49_02105"/>
<dbReference type="EMBL" id="CP023737">
    <property type="protein sequence ID" value="ATQ70176.1"/>
    <property type="molecule type" value="Genomic_DNA"/>
</dbReference>
<dbReference type="STRING" id="595536.GCA_000178815_00523"/>
<accession>A0A2D2D5D2</accession>
<feature type="transmembrane region" description="Helical" evidence="1">
    <location>
        <begin position="46"/>
        <end position="72"/>
    </location>
</feature>
<dbReference type="Pfam" id="PF07386">
    <property type="entry name" value="DUF1499"/>
    <property type="match status" value="1"/>
</dbReference>
<reference evidence="3" key="1">
    <citation type="submission" date="2017-10" db="EMBL/GenBank/DDBJ databases">
        <title>Completed PacBio SMRT sequence of Methylosinus trichosporium OB3b reveals presence of a third large plasmid.</title>
        <authorList>
            <person name="Charles T.C."/>
            <person name="Lynch M.D.J."/>
            <person name="Heil J.R."/>
            <person name="Cheng J."/>
        </authorList>
    </citation>
    <scope>NUCLEOTIDE SEQUENCE [LARGE SCALE GENOMIC DNA]</scope>
    <source>
        <strain evidence="3">OB3b</strain>
    </source>
</reference>
<keyword evidence="3" id="KW-1185">Reference proteome</keyword>
<evidence type="ECO:0000313" key="3">
    <source>
        <dbReference type="Proteomes" id="UP000230709"/>
    </source>
</evidence>
<dbReference type="Proteomes" id="UP000230709">
    <property type="component" value="Chromosome"/>
</dbReference>
<name>A0A2D2D5D2_METT3</name>
<feature type="transmembrane region" description="Helical" evidence="1">
    <location>
        <begin position="21"/>
        <end position="40"/>
    </location>
</feature>
<protein>
    <submittedName>
        <fullName evidence="2">DUF1499 domain-containing protein</fullName>
    </submittedName>
</protein>
<evidence type="ECO:0000256" key="1">
    <source>
        <dbReference type="SAM" id="Phobius"/>
    </source>
</evidence>
<organism evidence="2 3">
    <name type="scientific">Methylosinus trichosporium (strain ATCC 35070 / NCIMB 11131 / UNIQEM 75 / OB3b)</name>
    <dbReference type="NCBI Taxonomy" id="595536"/>
    <lineage>
        <taxon>Bacteria</taxon>
        <taxon>Pseudomonadati</taxon>
        <taxon>Pseudomonadota</taxon>
        <taxon>Alphaproteobacteria</taxon>
        <taxon>Hyphomicrobiales</taxon>
        <taxon>Methylocystaceae</taxon>
        <taxon>Methylosinus</taxon>
    </lineage>
</organism>